<dbReference type="AlphaFoldDB" id="A0A132MTA1"/>
<dbReference type="RefSeq" id="WP_066887235.1">
    <property type="nucleotide sequence ID" value="NZ_LAXD01000001.1"/>
</dbReference>
<evidence type="ECO:0000313" key="2">
    <source>
        <dbReference type="Proteomes" id="UP000070188"/>
    </source>
</evidence>
<proteinExistence type="predicted"/>
<sequence length="754" mass="84620">MVDWRAAVLRRLARRFHIGEDVLRHLTTFQRLGERFEIEAPTEMLPVGARTLARALRTRAAAQIRPDWVWPYWLNRQLDPRSPAFVPRGHLPFTSNVTHRNWTGVGNPLSPWEAIVDPAGLVTVEPDSWSLDWWVCDGETWIVPSRGVHPRQSLPYPIPLVETAVTLADGGEVSQRVYAVETTAGERVVVQVRNGADRPVRVAFAIRPYNPEGLAVVEDIELTPERILIDGREAVLLPEPPEGTVFATFHTGDCLHRLRRGDFGRGGGQVHDPAGLAQAAVVYPVPPGGSRQVLLPLPPLSRRETTGVAVREPARTEQEALGRWTAALDRGLRVRLPDERLQRAVDANRAYLLLLHDPGSITAGPHTYHRFWFRDAAYQVAALDRWGFHAEAADVLVSYPNRQRHDGFFYSQWREWDANGAAIWAIAEHFRLTRDERLLAELAPAVRQGVNWIGNTRRAHRHQDPRVRGLLPPGVSAEHLGPFDYYYWDDFWALRGLYDGAMIARTLGHTASADVILHEARAFRHAILASINRSIADTGRRFIPAGPYRGVDAGLVGSLVACQPLELLEPDDPLVTGTLEVIRERFTLGDAFYQEISHTGLGTYLTLQLAFVELERRDPTAWRRLRWLLDAASPTFTWPEAIHPQLGGGCMGDGHHGWTVADFLSFVRAVLVREQRDGTVALLTLLPEEWRGHDLEVRDAPTYAGRLSYRLTWDGDKAVLQWEWHTGRARLVAPGLDPAWSSEEGAGEVSLLAR</sequence>
<name>A0A132MTA1_9ACTN</name>
<organism evidence="1 2">
    <name type="scientific">Carbonactinospora thermoautotrophica</name>
    <dbReference type="NCBI Taxonomy" id="1469144"/>
    <lineage>
        <taxon>Bacteria</taxon>
        <taxon>Bacillati</taxon>
        <taxon>Actinomycetota</taxon>
        <taxon>Actinomycetes</taxon>
        <taxon>Kitasatosporales</taxon>
        <taxon>Carbonactinosporaceae</taxon>
        <taxon>Carbonactinospora</taxon>
    </lineage>
</organism>
<dbReference type="PATRIC" id="fig|1469144.10.peg.2279"/>
<dbReference type="InterPro" id="IPR008928">
    <property type="entry name" value="6-hairpin_glycosidase_sf"/>
</dbReference>
<protein>
    <recommendedName>
        <fullName evidence="3">Alpha-L-rhamnosidase six-hairpin glycosidase domain-containing protein</fullName>
    </recommendedName>
</protein>
<reference evidence="2" key="1">
    <citation type="submission" date="2015-04" db="EMBL/GenBank/DDBJ databases">
        <title>Physiological reanalysis, assessment of diazotrophy, and genome sequences of multiple isolates of Streptomyces thermoautotrophicus.</title>
        <authorList>
            <person name="MacKellar D.C."/>
            <person name="Lieber L."/>
            <person name="Norman J."/>
            <person name="Bolger A."/>
            <person name="Tobin C."/>
            <person name="Murray J.W."/>
            <person name="Chang R."/>
            <person name="Ford T."/>
            <person name="Nguyen P.Q."/>
            <person name="Woodward J."/>
            <person name="Permingeat H."/>
            <person name="Joshi N.S."/>
            <person name="Silver P.A."/>
            <person name="Usadel B."/>
            <person name="Rutherford A.W."/>
            <person name="Friesen M."/>
            <person name="Prell J."/>
        </authorList>
    </citation>
    <scope>NUCLEOTIDE SEQUENCE [LARGE SCALE GENOMIC DNA]</scope>
    <source>
        <strain evidence="2">H1</strain>
    </source>
</reference>
<keyword evidence="2" id="KW-1185">Reference proteome</keyword>
<dbReference type="GO" id="GO:0005975">
    <property type="term" value="P:carbohydrate metabolic process"/>
    <property type="evidence" value="ECO:0007669"/>
    <property type="project" value="InterPro"/>
</dbReference>
<dbReference type="EMBL" id="LAXD01000001">
    <property type="protein sequence ID" value="KWX01073.1"/>
    <property type="molecule type" value="Genomic_DNA"/>
</dbReference>
<gene>
    <name evidence="1" type="ORF">LI90_2101</name>
</gene>
<dbReference type="InterPro" id="IPR012341">
    <property type="entry name" value="6hp_glycosidase-like_sf"/>
</dbReference>
<dbReference type="Proteomes" id="UP000070188">
    <property type="component" value="Unassembled WGS sequence"/>
</dbReference>
<evidence type="ECO:0000313" key="1">
    <source>
        <dbReference type="EMBL" id="KWX01073.1"/>
    </source>
</evidence>
<dbReference type="OrthoDB" id="9763537at2"/>
<dbReference type="SUPFAM" id="SSF48208">
    <property type="entry name" value="Six-hairpin glycosidases"/>
    <property type="match status" value="1"/>
</dbReference>
<dbReference type="STRING" id="1469144.LI90_2101"/>
<evidence type="ECO:0008006" key="3">
    <source>
        <dbReference type="Google" id="ProtNLM"/>
    </source>
</evidence>
<comment type="caution">
    <text evidence="1">The sequence shown here is derived from an EMBL/GenBank/DDBJ whole genome shotgun (WGS) entry which is preliminary data.</text>
</comment>
<dbReference type="Gene3D" id="1.50.10.10">
    <property type="match status" value="1"/>
</dbReference>
<accession>A0A132MTA1</accession>